<protein>
    <submittedName>
        <fullName evidence="1">Uncharacterized protein</fullName>
    </submittedName>
</protein>
<sequence>MNNWKPVPGNHETWWDEAKLGDRITITEIINPECTVTSTGIIRDITNEWWNDEVRVFQLGDGSHRFYAGVGRVFDPTRQFIQKLERKED</sequence>
<dbReference type="STRING" id="1688.BCUN_0599"/>
<reference evidence="1 2" key="1">
    <citation type="submission" date="2014-03" db="EMBL/GenBank/DDBJ databases">
        <title>Genomics of Bifidobacteria.</title>
        <authorList>
            <person name="Ventura M."/>
            <person name="Milani C."/>
            <person name="Lugli G.A."/>
        </authorList>
    </citation>
    <scope>NUCLEOTIDE SEQUENCE [LARGE SCALE GENOMIC DNA]</scope>
    <source>
        <strain evidence="1 2">LMG 10738</strain>
    </source>
</reference>
<organism evidence="1 2">
    <name type="scientific">Bifidobacterium cuniculi</name>
    <dbReference type="NCBI Taxonomy" id="1688"/>
    <lineage>
        <taxon>Bacteria</taxon>
        <taxon>Bacillati</taxon>
        <taxon>Actinomycetota</taxon>
        <taxon>Actinomycetes</taxon>
        <taxon>Bifidobacteriales</taxon>
        <taxon>Bifidobacteriaceae</taxon>
        <taxon>Bifidobacterium</taxon>
    </lineage>
</organism>
<accession>A0A087B4Z7</accession>
<name>A0A087B4Z7_9BIFI</name>
<dbReference type="OrthoDB" id="9770452at2"/>
<dbReference type="RefSeq" id="WP_033515342.1">
    <property type="nucleotide sequence ID" value="NZ_JGYV01000001.1"/>
</dbReference>
<evidence type="ECO:0000313" key="2">
    <source>
        <dbReference type="Proteomes" id="UP000029067"/>
    </source>
</evidence>
<comment type="caution">
    <text evidence="1">The sequence shown here is derived from an EMBL/GenBank/DDBJ whole genome shotgun (WGS) entry which is preliminary data.</text>
</comment>
<evidence type="ECO:0000313" key="1">
    <source>
        <dbReference type="EMBL" id="KFI66097.1"/>
    </source>
</evidence>
<proteinExistence type="predicted"/>
<dbReference type="AlphaFoldDB" id="A0A087B4Z7"/>
<dbReference type="EMBL" id="JGYV01000001">
    <property type="protein sequence ID" value="KFI66097.1"/>
    <property type="molecule type" value="Genomic_DNA"/>
</dbReference>
<keyword evidence="2" id="KW-1185">Reference proteome</keyword>
<gene>
    <name evidence="1" type="ORF">BCUN_0599</name>
</gene>
<dbReference type="Proteomes" id="UP000029067">
    <property type="component" value="Unassembled WGS sequence"/>
</dbReference>